<dbReference type="AlphaFoldDB" id="A0AAW9U4Y2"/>
<keyword evidence="5 6" id="KW-0472">Membrane</keyword>
<evidence type="ECO:0000256" key="5">
    <source>
        <dbReference type="ARBA" id="ARBA00023136"/>
    </source>
</evidence>
<comment type="caution">
    <text evidence="7">The sequence shown here is derived from an EMBL/GenBank/DDBJ whole genome shotgun (WGS) entry which is preliminary data.</text>
</comment>
<organism evidence="7 8">
    <name type="scientific">Limosilactobacillus reuteri</name>
    <name type="common">Lactobacillus reuteri</name>
    <dbReference type="NCBI Taxonomy" id="1598"/>
    <lineage>
        <taxon>Bacteria</taxon>
        <taxon>Bacillati</taxon>
        <taxon>Bacillota</taxon>
        <taxon>Bacilli</taxon>
        <taxon>Lactobacillales</taxon>
        <taxon>Lactobacillaceae</taxon>
        <taxon>Limosilactobacillus</taxon>
    </lineage>
</organism>
<evidence type="ECO:0000313" key="7">
    <source>
        <dbReference type="EMBL" id="MRG75627.1"/>
    </source>
</evidence>
<feature type="transmembrane region" description="Helical" evidence="6">
    <location>
        <begin position="12"/>
        <end position="29"/>
    </location>
</feature>
<feature type="transmembrane region" description="Helical" evidence="6">
    <location>
        <begin position="93"/>
        <end position="112"/>
    </location>
</feature>
<feature type="transmembrane region" description="Helical" evidence="6">
    <location>
        <begin position="384"/>
        <end position="417"/>
    </location>
</feature>
<comment type="subcellular location">
    <subcellularLocation>
        <location evidence="1">Cell membrane</location>
        <topology evidence="1">Multi-pass membrane protein</topology>
    </subcellularLocation>
</comment>
<name>A0AAW9U4Y2_LIMRT</name>
<keyword evidence="2" id="KW-1003">Cell membrane</keyword>
<dbReference type="Proteomes" id="UP000452188">
    <property type="component" value="Unassembled WGS sequence"/>
</dbReference>
<dbReference type="GO" id="GO:0005886">
    <property type="term" value="C:plasma membrane"/>
    <property type="evidence" value="ECO:0007669"/>
    <property type="project" value="UniProtKB-SubCell"/>
</dbReference>
<feature type="transmembrane region" description="Helical" evidence="6">
    <location>
        <begin position="49"/>
        <end position="72"/>
    </location>
</feature>
<feature type="transmembrane region" description="Helical" evidence="6">
    <location>
        <begin position="347"/>
        <end position="372"/>
    </location>
</feature>
<evidence type="ECO:0000313" key="8">
    <source>
        <dbReference type="Proteomes" id="UP000452188"/>
    </source>
</evidence>
<feature type="transmembrane region" description="Helical" evidence="6">
    <location>
        <begin position="183"/>
        <end position="205"/>
    </location>
</feature>
<dbReference type="EMBL" id="WJMV01000028">
    <property type="protein sequence ID" value="MRG75627.1"/>
    <property type="molecule type" value="Genomic_DNA"/>
</dbReference>
<keyword evidence="4 6" id="KW-1133">Transmembrane helix</keyword>
<accession>A0AAW9U4Y2</accession>
<feature type="transmembrane region" description="Helical" evidence="6">
    <location>
        <begin position="470"/>
        <end position="492"/>
    </location>
</feature>
<dbReference type="PANTHER" id="PTHR30250">
    <property type="entry name" value="PST FAMILY PREDICTED COLANIC ACID TRANSPORTER"/>
    <property type="match status" value="1"/>
</dbReference>
<dbReference type="InterPro" id="IPR002797">
    <property type="entry name" value="Polysacc_synth"/>
</dbReference>
<evidence type="ECO:0000256" key="2">
    <source>
        <dbReference type="ARBA" id="ARBA00022475"/>
    </source>
</evidence>
<dbReference type="Pfam" id="PF01943">
    <property type="entry name" value="Polysacc_synt"/>
    <property type="match status" value="1"/>
</dbReference>
<evidence type="ECO:0000256" key="6">
    <source>
        <dbReference type="SAM" id="Phobius"/>
    </source>
</evidence>
<dbReference type="InterPro" id="IPR050833">
    <property type="entry name" value="Poly_Biosynth_Transport"/>
</dbReference>
<evidence type="ECO:0000256" key="3">
    <source>
        <dbReference type="ARBA" id="ARBA00022692"/>
    </source>
</evidence>
<proteinExistence type="predicted"/>
<evidence type="ECO:0000256" key="4">
    <source>
        <dbReference type="ARBA" id="ARBA00022989"/>
    </source>
</evidence>
<feature type="transmembrane region" description="Helical" evidence="6">
    <location>
        <begin position="437"/>
        <end position="458"/>
    </location>
</feature>
<feature type="transmembrane region" description="Helical" evidence="6">
    <location>
        <begin position="157"/>
        <end position="177"/>
    </location>
</feature>
<dbReference type="PANTHER" id="PTHR30250:SF26">
    <property type="entry name" value="PSMA PROTEIN"/>
    <property type="match status" value="1"/>
</dbReference>
<protein>
    <submittedName>
        <fullName evidence="7">Oligosaccharide flippase family protein</fullName>
    </submittedName>
</protein>
<gene>
    <name evidence="7" type="ORF">GIX79_07650</name>
</gene>
<sequence>MVASRTRLATRNVIATLIVSILIFPLQFINRYYMVRYLGVTYLGITSLYSNILSVLSLADLGIGTAIIFMMYRPLAENNRRKITILMRYYRTIYRIIAIIIFMLGIFVVPFFKIFLHSSINYPHVYIIFFVYLMGTVTSYLFSYNQSLLYADQQNRIYSWINLVVCYVMMIIQIVTVKLFKGPILYAILYVFTSFVTNLFVSLYVNRRYKLDYKKYREKLSYEELKELFSNVVGNMFLRMSGVIVTGTDSMLLSAFTNVVQVGFYANYLTITNVIQQLMTKVIGASTGSIGNYSIEQDSSEAEKLFYKLQFLNFIILNFACLSIMFLSRDVITIWLGGKYVLPRLDIFLITLSFYFMNYRMLGWNFVAVYGLAKYMKLFSVNEVIINFVASFVFLKFMHLGIAGVVLGTICSTILTVGWQDPYIIFHYGFKAKVLPYFKQYLVCLFAFFLEILILFIFDRTINTTISNTYTHFLMCFFEIIITGILMIVIVFHRTNEFKFMLGLINKIVKRI</sequence>
<feature type="transmembrane region" description="Helical" evidence="6">
    <location>
        <begin position="124"/>
        <end position="145"/>
    </location>
</feature>
<reference evidence="7 8" key="1">
    <citation type="submission" date="2019-11" db="EMBL/GenBank/DDBJ databases">
        <title>Draft genome sequence of 12 host-associated Lactobacillus reuteri rodent strains.</title>
        <authorList>
            <person name="Zhang S."/>
            <person name="Ozcam M."/>
            <person name="Van Pijkeren J.P."/>
        </authorList>
    </citation>
    <scope>NUCLEOTIDE SEQUENCE [LARGE SCALE GENOMIC DNA]</scope>
    <source>
        <strain evidence="7 8">6799jm-1</strain>
    </source>
</reference>
<keyword evidence="3 6" id="KW-0812">Transmembrane</keyword>
<feature type="transmembrane region" description="Helical" evidence="6">
    <location>
        <begin position="305"/>
        <end position="327"/>
    </location>
</feature>
<evidence type="ECO:0000256" key="1">
    <source>
        <dbReference type="ARBA" id="ARBA00004651"/>
    </source>
</evidence>